<dbReference type="KEGG" id="dpx:DAPPUDRAFT_113900"/>
<dbReference type="Proteomes" id="UP000000305">
    <property type="component" value="Unassembled WGS sequence"/>
</dbReference>
<gene>
    <name evidence="2" type="ORF">DAPPUDRAFT_113900</name>
</gene>
<protein>
    <submittedName>
        <fullName evidence="2">Uncharacterized protein</fullName>
    </submittedName>
</protein>
<dbReference type="HOGENOM" id="CLU_1082823_0_0_1"/>
<dbReference type="InParanoid" id="E9HGF9"/>
<keyword evidence="3" id="KW-1185">Reference proteome</keyword>
<organism evidence="2 3">
    <name type="scientific">Daphnia pulex</name>
    <name type="common">Water flea</name>
    <dbReference type="NCBI Taxonomy" id="6669"/>
    <lineage>
        <taxon>Eukaryota</taxon>
        <taxon>Metazoa</taxon>
        <taxon>Ecdysozoa</taxon>
        <taxon>Arthropoda</taxon>
        <taxon>Crustacea</taxon>
        <taxon>Branchiopoda</taxon>
        <taxon>Diplostraca</taxon>
        <taxon>Cladocera</taxon>
        <taxon>Anomopoda</taxon>
        <taxon>Daphniidae</taxon>
        <taxon>Daphnia</taxon>
    </lineage>
</organism>
<dbReference type="OrthoDB" id="10604132at2759"/>
<evidence type="ECO:0000256" key="1">
    <source>
        <dbReference type="SAM" id="MobiDB-lite"/>
    </source>
</evidence>
<evidence type="ECO:0000313" key="2">
    <source>
        <dbReference type="EMBL" id="EFX69176.1"/>
    </source>
</evidence>
<name>E9HGF9_DAPPU</name>
<dbReference type="PANTHER" id="PTHR20956:SF12">
    <property type="entry name" value="FLYWCH-TYPE DOMAIN-CONTAINING PROTEIN"/>
    <property type="match status" value="1"/>
</dbReference>
<accession>E9HGF9</accession>
<evidence type="ECO:0000313" key="3">
    <source>
        <dbReference type="Proteomes" id="UP000000305"/>
    </source>
</evidence>
<dbReference type="PANTHER" id="PTHR20956">
    <property type="entry name" value="HEH2P"/>
    <property type="match status" value="1"/>
</dbReference>
<dbReference type="AlphaFoldDB" id="E9HGF9"/>
<reference evidence="2 3" key="1">
    <citation type="journal article" date="2011" name="Science">
        <title>The ecoresponsive genome of Daphnia pulex.</title>
        <authorList>
            <person name="Colbourne J.K."/>
            <person name="Pfrender M.E."/>
            <person name="Gilbert D."/>
            <person name="Thomas W.K."/>
            <person name="Tucker A."/>
            <person name="Oakley T.H."/>
            <person name="Tokishita S."/>
            <person name="Aerts A."/>
            <person name="Arnold G.J."/>
            <person name="Basu M.K."/>
            <person name="Bauer D.J."/>
            <person name="Caceres C.E."/>
            <person name="Carmel L."/>
            <person name="Casola C."/>
            <person name="Choi J.H."/>
            <person name="Detter J.C."/>
            <person name="Dong Q."/>
            <person name="Dusheyko S."/>
            <person name="Eads B.D."/>
            <person name="Frohlich T."/>
            <person name="Geiler-Samerotte K.A."/>
            <person name="Gerlach D."/>
            <person name="Hatcher P."/>
            <person name="Jogdeo S."/>
            <person name="Krijgsveld J."/>
            <person name="Kriventseva E.V."/>
            <person name="Kultz D."/>
            <person name="Laforsch C."/>
            <person name="Lindquist E."/>
            <person name="Lopez J."/>
            <person name="Manak J.R."/>
            <person name="Muller J."/>
            <person name="Pangilinan J."/>
            <person name="Patwardhan R.P."/>
            <person name="Pitluck S."/>
            <person name="Pritham E.J."/>
            <person name="Rechtsteiner A."/>
            <person name="Rho M."/>
            <person name="Rogozin I.B."/>
            <person name="Sakarya O."/>
            <person name="Salamov A."/>
            <person name="Schaack S."/>
            <person name="Shapiro H."/>
            <person name="Shiga Y."/>
            <person name="Skalitzky C."/>
            <person name="Smith Z."/>
            <person name="Souvorov A."/>
            <person name="Sung W."/>
            <person name="Tang Z."/>
            <person name="Tsuchiya D."/>
            <person name="Tu H."/>
            <person name="Vos H."/>
            <person name="Wang M."/>
            <person name="Wolf Y.I."/>
            <person name="Yamagata H."/>
            <person name="Yamada T."/>
            <person name="Ye Y."/>
            <person name="Shaw J.R."/>
            <person name="Andrews J."/>
            <person name="Crease T.J."/>
            <person name="Tang H."/>
            <person name="Lucas S.M."/>
            <person name="Robertson H.M."/>
            <person name="Bork P."/>
            <person name="Koonin E.V."/>
            <person name="Zdobnov E.M."/>
            <person name="Grigoriev I.V."/>
            <person name="Lynch M."/>
            <person name="Boore J.L."/>
        </authorList>
    </citation>
    <scope>NUCLEOTIDE SEQUENCE [LARGE SCALE GENOMIC DNA]</scope>
</reference>
<proteinExistence type="predicted"/>
<sequence length="257" mass="29516">MGKLGKNGKNEKTPEMSGKKVMSSTPNADSAFRTIELPSPPCSSEIISPIEEENEEPDANNVNIQSSMSFTLQYNSSHQPNSPVAKISRIHLNSKGRKMFQVASDNEEREDVEPLSPPPKWIVLEKALRNQLGEGKQPGIFKVRENGVNRENVKHTCQRKKDVHAKARVYSKCKEEIRKNRHAEPWKVSERALLEEYLDDEEAELPRLSNLNRTLYKIKEATRPANQTDLHLDMNRYVQAMPKRFFRGDMKVKTRYT</sequence>
<feature type="region of interest" description="Disordered" evidence="1">
    <location>
        <begin position="1"/>
        <end position="59"/>
    </location>
</feature>
<dbReference type="EMBL" id="GL732641">
    <property type="protein sequence ID" value="EFX69176.1"/>
    <property type="molecule type" value="Genomic_DNA"/>
</dbReference>
<feature type="compositionally biased region" description="Basic and acidic residues" evidence="1">
    <location>
        <begin position="8"/>
        <end position="18"/>
    </location>
</feature>